<dbReference type="RefSeq" id="WP_238847185.1">
    <property type="nucleotide sequence ID" value="NZ_CP046172.1"/>
</dbReference>
<dbReference type="InterPro" id="IPR010390">
    <property type="entry name" value="ABC-2_transporter-like"/>
</dbReference>
<dbReference type="PANTHER" id="PTHR36832:SF2">
    <property type="entry name" value="INTEGRAL MEMBRANE PROTEIN"/>
    <property type="match status" value="1"/>
</dbReference>
<dbReference type="PANTHER" id="PTHR36832">
    <property type="entry name" value="SLR1174 PROTEIN-RELATED"/>
    <property type="match status" value="1"/>
</dbReference>
<proteinExistence type="predicted"/>
<accession>A0A6G9Y9Q1</accession>
<dbReference type="Proteomes" id="UP000503540">
    <property type="component" value="Chromosome"/>
</dbReference>
<keyword evidence="1" id="KW-0472">Membrane</keyword>
<feature type="transmembrane region" description="Helical" evidence="1">
    <location>
        <begin position="188"/>
        <end position="211"/>
    </location>
</feature>
<evidence type="ECO:0000313" key="3">
    <source>
        <dbReference type="Proteomes" id="UP000503540"/>
    </source>
</evidence>
<organism evidence="2 3">
    <name type="scientific">Nocardia arthritidis</name>
    <dbReference type="NCBI Taxonomy" id="228602"/>
    <lineage>
        <taxon>Bacteria</taxon>
        <taxon>Bacillati</taxon>
        <taxon>Actinomycetota</taxon>
        <taxon>Actinomycetes</taxon>
        <taxon>Mycobacteriales</taxon>
        <taxon>Nocardiaceae</taxon>
        <taxon>Nocardia</taxon>
    </lineage>
</organism>
<dbReference type="Pfam" id="PF06182">
    <property type="entry name" value="ABC2_membrane_6"/>
    <property type="match status" value="1"/>
</dbReference>
<evidence type="ECO:0000256" key="1">
    <source>
        <dbReference type="SAM" id="Phobius"/>
    </source>
</evidence>
<feature type="transmembrane region" description="Helical" evidence="1">
    <location>
        <begin position="159"/>
        <end position="181"/>
    </location>
</feature>
<evidence type="ECO:0000313" key="2">
    <source>
        <dbReference type="EMBL" id="QIS09952.1"/>
    </source>
</evidence>
<keyword evidence="3" id="KW-1185">Reference proteome</keyword>
<feature type="transmembrane region" description="Helical" evidence="1">
    <location>
        <begin position="60"/>
        <end position="86"/>
    </location>
</feature>
<protein>
    <submittedName>
        <fullName evidence="2">ABC transporter permease</fullName>
    </submittedName>
</protein>
<keyword evidence="1" id="KW-0812">Transmembrane</keyword>
<feature type="transmembrane region" description="Helical" evidence="1">
    <location>
        <begin position="134"/>
        <end position="153"/>
    </location>
</feature>
<feature type="transmembrane region" description="Helical" evidence="1">
    <location>
        <begin position="31"/>
        <end position="54"/>
    </location>
</feature>
<dbReference type="AlphaFoldDB" id="A0A6G9Y9Q1"/>
<feature type="transmembrane region" description="Helical" evidence="1">
    <location>
        <begin position="231"/>
        <end position="253"/>
    </location>
</feature>
<dbReference type="KEGG" id="nah:F5544_10270"/>
<keyword evidence="1" id="KW-1133">Transmembrane helix</keyword>
<name>A0A6G9Y9Q1_9NOCA</name>
<dbReference type="EMBL" id="CP046172">
    <property type="protein sequence ID" value="QIS09952.1"/>
    <property type="molecule type" value="Genomic_DNA"/>
</dbReference>
<reference evidence="2 3" key="1">
    <citation type="journal article" date="2019" name="ACS Chem. Biol.">
        <title>Identification and Mobilization of a Cryptic Antibiotic Biosynthesis Gene Locus from a Human-Pathogenic Nocardia Isolate.</title>
        <authorList>
            <person name="Herisse M."/>
            <person name="Ishida K."/>
            <person name="Porter J.L."/>
            <person name="Howden B."/>
            <person name="Hertweck C."/>
            <person name="Stinear T.P."/>
            <person name="Pidot S.J."/>
        </authorList>
    </citation>
    <scope>NUCLEOTIDE SEQUENCE [LARGE SCALE GENOMIC DNA]</scope>
    <source>
        <strain evidence="2 3">AUSMDU00012717</strain>
    </source>
</reference>
<gene>
    <name evidence="2" type="ORF">F5544_10270</name>
</gene>
<sequence length="274" mass="29252">MGAALARADGIEVYRRLVVAGFRRQARYRMAMFAGLATNCVFGFVRAAVMMAAVHSAGSFGGYTAGTMGAYVWLSQGLLGALQFMAPATDLMERIRNGDVAIDFLRPVDVQFSYMATDLGRAAATILPRGVPSVLVGSLTFGLALPTTVGPYLLGAASIVLAVMISFLSLFLVGLVGFWVVETRGVRLLYQTLGTFLAGLFVPVHMFPAWLRTIAHATPFPSMLQAPIDVFSGRIVGMPALEIVGTQVFWLLLMGTLGRIALAAGRRKLEVQGG</sequence>